<evidence type="ECO:0000259" key="10">
    <source>
        <dbReference type="PROSITE" id="PS50014"/>
    </source>
</evidence>
<evidence type="ECO:0000256" key="3">
    <source>
        <dbReference type="ARBA" id="ARBA00022853"/>
    </source>
</evidence>
<organism evidence="11 12">
    <name type="scientific">Puccinia graminis f. sp. tritici</name>
    <dbReference type="NCBI Taxonomy" id="56615"/>
    <lineage>
        <taxon>Eukaryota</taxon>
        <taxon>Fungi</taxon>
        <taxon>Dikarya</taxon>
        <taxon>Basidiomycota</taxon>
        <taxon>Pucciniomycotina</taxon>
        <taxon>Pucciniomycetes</taxon>
        <taxon>Pucciniales</taxon>
        <taxon>Pucciniaceae</taxon>
        <taxon>Puccinia</taxon>
    </lineage>
</organism>
<dbReference type="GO" id="GO:0006368">
    <property type="term" value="P:transcription elongation by RNA polymerase II"/>
    <property type="evidence" value="ECO:0007669"/>
    <property type="project" value="TreeGrafter"/>
</dbReference>
<dbReference type="PROSITE" id="PS00633">
    <property type="entry name" value="BROMODOMAIN_1"/>
    <property type="match status" value="1"/>
</dbReference>
<dbReference type="PROSITE" id="PS50014">
    <property type="entry name" value="BROMODOMAIN_2"/>
    <property type="match status" value="1"/>
</dbReference>
<keyword evidence="2" id="KW-0677">Repeat</keyword>
<dbReference type="SUPFAM" id="SSF47370">
    <property type="entry name" value="Bromodomain"/>
    <property type="match status" value="1"/>
</dbReference>
<evidence type="ECO:0000256" key="7">
    <source>
        <dbReference type="ARBA" id="ARBA00023242"/>
    </source>
</evidence>
<dbReference type="InterPro" id="IPR036427">
    <property type="entry name" value="Bromodomain-like_sf"/>
</dbReference>
<evidence type="ECO:0000256" key="5">
    <source>
        <dbReference type="ARBA" id="ARBA00023117"/>
    </source>
</evidence>
<evidence type="ECO:0000313" key="12">
    <source>
        <dbReference type="Proteomes" id="UP000324748"/>
    </source>
</evidence>
<dbReference type="SMART" id="SM00297">
    <property type="entry name" value="BROMO"/>
    <property type="match status" value="1"/>
</dbReference>
<keyword evidence="12" id="KW-1185">Reference proteome</keyword>
<dbReference type="Gene3D" id="1.20.920.10">
    <property type="entry name" value="Bromodomain-like"/>
    <property type="match status" value="1"/>
</dbReference>
<keyword evidence="5 8" id="KW-0103">Bromodomain</keyword>
<evidence type="ECO:0000256" key="9">
    <source>
        <dbReference type="SAM" id="MobiDB-lite"/>
    </source>
</evidence>
<dbReference type="Pfam" id="PF00439">
    <property type="entry name" value="Bromodomain"/>
    <property type="match status" value="1"/>
</dbReference>
<accession>A0A5B0QUV1</accession>
<dbReference type="AlphaFoldDB" id="A0A5B0QUV1"/>
<feature type="region of interest" description="Disordered" evidence="9">
    <location>
        <begin position="43"/>
        <end position="65"/>
    </location>
</feature>
<evidence type="ECO:0000313" key="11">
    <source>
        <dbReference type="EMBL" id="KAA1116504.1"/>
    </source>
</evidence>
<evidence type="ECO:0000256" key="2">
    <source>
        <dbReference type="ARBA" id="ARBA00022737"/>
    </source>
</evidence>
<keyword evidence="4" id="KW-0805">Transcription regulation</keyword>
<dbReference type="GO" id="GO:0003682">
    <property type="term" value="F:chromatin binding"/>
    <property type="evidence" value="ECO:0007669"/>
    <property type="project" value="TreeGrafter"/>
</dbReference>
<dbReference type="InterPro" id="IPR037382">
    <property type="entry name" value="Rsc/polybromo"/>
</dbReference>
<dbReference type="InterPro" id="IPR018359">
    <property type="entry name" value="Bromodomain_CS"/>
</dbReference>
<evidence type="ECO:0000256" key="1">
    <source>
        <dbReference type="ARBA" id="ARBA00004123"/>
    </source>
</evidence>
<dbReference type="Proteomes" id="UP000324748">
    <property type="component" value="Unassembled WGS sequence"/>
</dbReference>
<evidence type="ECO:0000256" key="6">
    <source>
        <dbReference type="ARBA" id="ARBA00023163"/>
    </source>
</evidence>
<sequence>MPVGLPNLASVRALHFMAQPFVLSCPVSSLSRTKSVGGSLCLTLQPRPPPQQPQLTASSSSPFSNGPTLDQINQIRSLGLQLWHQIINSTDADGRLRSIEFMDLPSAVDYPDYYQFIKHPIALNLIKSQLDYEHNPYLSFNKLLSDLKLVFSNAKKYNVG</sequence>
<dbReference type="GO" id="GO:0016586">
    <property type="term" value="C:RSC-type complex"/>
    <property type="evidence" value="ECO:0007669"/>
    <property type="project" value="InterPro"/>
</dbReference>
<dbReference type="GO" id="GO:0006338">
    <property type="term" value="P:chromatin remodeling"/>
    <property type="evidence" value="ECO:0007669"/>
    <property type="project" value="InterPro"/>
</dbReference>
<evidence type="ECO:0000256" key="4">
    <source>
        <dbReference type="ARBA" id="ARBA00023015"/>
    </source>
</evidence>
<gene>
    <name evidence="11" type="ORF">PGT21_016272</name>
</gene>
<feature type="compositionally biased region" description="Polar residues" evidence="9">
    <location>
        <begin position="55"/>
        <end position="65"/>
    </location>
</feature>
<comment type="subcellular location">
    <subcellularLocation>
        <location evidence="1">Nucleus</location>
    </subcellularLocation>
</comment>
<dbReference type="InterPro" id="IPR001487">
    <property type="entry name" value="Bromodomain"/>
</dbReference>
<feature type="domain" description="Bromo" evidence="10">
    <location>
        <begin position="93"/>
        <end position="160"/>
    </location>
</feature>
<keyword evidence="3" id="KW-0156">Chromatin regulator</keyword>
<dbReference type="PANTHER" id="PTHR16062:SF19">
    <property type="entry name" value="PROTEIN POLYBROMO-1"/>
    <property type="match status" value="1"/>
</dbReference>
<dbReference type="EMBL" id="VSWC01000003">
    <property type="protein sequence ID" value="KAA1116504.1"/>
    <property type="molecule type" value="Genomic_DNA"/>
</dbReference>
<dbReference type="PANTHER" id="PTHR16062">
    <property type="entry name" value="SWI/SNF-RELATED"/>
    <property type="match status" value="1"/>
</dbReference>
<proteinExistence type="predicted"/>
<keyword evidence="6" id="KW-0804">Transcription</keyword>
<keyword evidence="7" id="KW-0539">Nucleus</keyword>
<name>A0A5B0QUV1_PUCGR</name>
<evidence type="ECO:0000256" key="8">
    <source>
        <dbReference type="PROSITE-ProRule" id="PRU00035"/>
    </source>
</evidence>
<dbReference type="OrthoDB" id="6017at2759"/>
<reference evidence="11 12" key="1">
    <citation type="submission" date="2019-05" db="EMBL/GenBank/DDBJ databases">
        <title>Emergence of the Ug99 lineage of the wheat stem rust pathogen through somatic hybridization.</title>
        <authorList>
            <person name="Li F."/>
            <person name="Upadhyaya N.M."/>
            <person name="Sperschneider J."/>
            <person name="Matny O."/>
            <person name="Nguyen-Phuc H."/>
            <person name="Mago R."/>
            <person name="Raley C."/>
            <person name="Miller M.E."/>
            <person name="Silverstein K.A.T."/>
            <person name="Henningsen E."/>
            <person name="Hirsch C.D."/>
            <person name="Visser B."/>
            <person name="Pretorius Z.A."/>
            <person name="Steffenson B.J."/>
            <person name="Schwessinger B."/>
            <person name="Dodds P.N."/>
            <person name="Figueroa M."/>
        </authorList>
    </citation>
    <scope>NUCLEOTIDE SEQUENCE [LARGE SCALE GENOMIC DNA]</scope>
    <source>
        <strain evidence="11">21-0</strain>
    </source>
</reference>
<comment type="caution">
    <text evidence="11">The sequence shown here is derived from an EMBL/GenBank/DDBJ whole genome shotgun (WGS) entry which is preliminary data.</text>
</comment>
<protein>
    <recommendedName>
        <fullName evidence="10">Bromo domain-containing protein</fullName>
    </recommendedName>
</protein>
<dbReference type="PRINTS" id="PR00503">
    <property type="entry name" value="BROMODOMAIN"/>
</dbReference>